<sequence>MKKQHLATAIALAALSLHAQADDAAKPQGFLEDSKLALSTRTYYYENDDHSAGANNQRETAEVLKLDYRSGFTQGMIGVGVDAQMLYGLHLDGGPGHHPGTGNSFWPSERDNSAEDDVARGDANVKLRLSKTELHVGGALFPQLPIMMATDSRAMPQNFDGAMLTSREIDNLTLSAGQLEHSTGRASTNSTALSVAGATEGSNQFRYAGGDYSVNKNLTLQYYYANLENFYNQNFLGLIHVLPLGDDQSFKTDLRYFNSSSDGKNSSGAAGYAFNNNGGYAKHANEVDNVTWSTMFTYQLGGSKFMLGYQSVSDDGGFVMLNQGNVTKDGKPLAANGSNSEDNGGTSFYLYTNSVIGSFIRAGEDTSFGQYTYDFARVGIPGLSAFVNYLRGDNIKDKTLAGVDHTEWERDAGVDYVVQSGYLKGFGTTLRTGSYHSGGTGVANQDQTRLIFNYTYNFL</sequence>
<keyword evidence="7" id="KW-1185">Reference proteome</keyword>
<dbReference type="InterPro" id="IPR005318">
    <property type="entry name" value="OM_porin_bac"/>
</dbReference>
<dbReference type="Pfam" id="PF03573">
    <property type="entry name" value="OprD"/>
    <property type="match status" value="1"/>
</dbReference>
<evidence type="ECO:0000256" key="4">
    <source>
        <dbReference type="SAM" id="MobiDB-lite"/>
    </source>
</evidence>
<dbReference type="Gene3D" id="2.40.160.10">
    <property type="entry name" value="Porin"/>
    <property type="match status" value="1"/>
</dbReference>
<evidence type="ECO:0000256" key="1">
    <source>
        <dbReference type="ARBA" id="ARBA00009075"/>
    </source>
</evidence>
<keyword evidence="3 5" id="KW-0732">Signal</keyword>
<dbReference type="PANTHER" id="PTHR34596">
    <property type="entry name" value="CHITOPORIN"/>
    <property type="match status" value="1"/>
</dbReference>
<dbReference type="Proteomes" id="UP001159100">
    <property type="component" value="Unassembled WGS sequence"/>
</dbReference>
<feature type="signal peptide" evidence="5">
    <location>
        <begin position="1"/>
        <end position="21"/>
    </location>
</feature>
<evidence type="ECO:0000256" key="3">
    <source>
        <dbReference type="ARBA" id="ARBA00022729"/>
    </source>
</evidence>
<feature type="chain" id="PRO_5047373591" evidence="5">
    <location>
        <begin position="22"/>
        <end position="459"/>
    </location>
</feature>
<gene>
    <name evidence="6" type="ORF">POF45_04980</name>
</gene>
<dbReference type="InterPro" id="IPR023614">
    <property type="entry name" value="Porin_dom_sf"/>
</dbReference>
<reference evidence="6 7" key="1">
    <citation type="submission" date="2023-02" db="EMBL/GenBank/DDBJ databases">
        <title>Pseudomonas chrutzelriedensis sp. nov., a potently antifungal strain isolated from moss.</title>
        <authorList>
            <person name="Schnyder A."/>
            <person name="Kalawong R."/>
            <person name="Eberl L."/>
            <person name="Agnoli K."/>
        </authorList>
    </citation>
    <scope>NUCLEOTIDE SEQUENCE [LARGE SCALE GENOMIC DNA]</scope>
    <source>
        <strain evidence="6 7">681</strain>
    </source>
</reference>
<feature type="compositionally biased region" description="Basic and acidic residues" evidence="4">
    <location>
        <begin position="108"/>
        <end position="117"/>
    </location>
</feature>
<keyword evidence="2" id="KW-0813">Transport</keyword>
<feature type="region of interest" description="Disordered" evidence="4">
    <location>
        <begin position="98"/>
        <end position="117"/>
    </location>
</feature>
<comment type="similarity">
    <text evidence="1">Belongs to the outer membrane porin (Opr) (TC 1.B.25) family.</text>
</comment>
<evidence type="ECO:0000256" key="5">
    <source>
        <dbReference type="SAM" id="SignalP"/>
    </source>
</evidence>
<protein>
    <submittedName>
        <fullName evidence="6">OprD family outer membrane porin</fullName>
    </submittedName>
</protein>
<evidence type="ECO:0000256" key="2">
    <source>
        <dbReference type="ARBA" id="ARBA00022448"/>
    </source>
</evidence>
<dbReference type="EMBL" id="JARBWL010000001">
    <property type="protein sequence ID" value="MDI2590791.1"/>
    <property type="molecule type" value="Genomic_DNA"/>
</dbReference>
<comment type="caution">
    <text evidence="6">The sequence shown here is derived from an EMBL/GenBank/DDBJ whole genome shotgun (WGS) entry which is preliminary data.</text>
</comment>
<organism evidence="6 7">
    <name type="scientific">Pseudomonas fungipugnans</name>
    <dbReference type="NCBI Taxonomy" id="3024217"/>
    <lineage>
        <taxon>Bacteria</taxon>
        <taxon>Pseudomonadati</taxon>
        <taxon>Pseudomonadota</taxon>
        <taxon>Gammaproteobacteria</taxon>
        <taxon>Pseudomonadales</taxon>
        <taxon>Pseudomonadaceae</taxon>
        <taxon>Pseudomonas</taxon>
    </lineage>
</organism>
<dbReference type="PANTHER" id="PTHR34596:SF2">
    <property type="entry name" value="CHITOPORIN"/>
    <property type="match status" value="1"/>
</dbReference>
<evidence type="ECO:0000313" key="6">
    <source>
        <dbReference type="EMBL" id="MDI2590791.1"/>
    </source>
</evidence>
<evidence type="ECO:0000313" key="7">
    <source>
        <dbReference type="Proteomes" id="UP001159100"/>
    </source>
</evidence>
<name>A0ABT6QIT4_9PSED</name>
<proteinExistence type="inferred from homology"/>
<accession>A0ABT6QIT4</accession>
<dbReference type="RefSeq" id="WP_282315244.1">
    <property type="nucleotide sequence ID" value="NZ_JARBWL010000001.1"/>
</dbReference>